<reference evidence="1 2" key="1">
    <citation type="submission" date="2020-08" db="EMBL/GenBank/DDBJ databases">
        <title>Genomic Encyclopedia of Type Strains, Phase IV (KMG-V): Genome sequencing to study the core and pangenomes of soil and plant-associated prokaryotes.</title>
        <authorList>
            <person name="Whitman W."/>
        </authorList>
    </citation>
    <scope>NUCLEOTIDE SEQUENCE [LARGE SCALE GENOMIC DNA]</scope>
    <source>
        <strain evidence="1 2">M8UP14</strain>
    </source>
</reference>
<sequence length="38" mass="4247">MPDETIGEDQDHLASRFLRMIISDARGAAAPEDEKGFR</sequence>
<dbReference type="EMBL" id="JACHIP010000042">
    <property type="protein sequence ID" value="MBB5061433.1"/>
    <property type="molecule type" value="Genomic_DNA"/>
</dbReference>
<evidence type="ECO:0000313" key="1">
    <source>
        <dbReference type="EMBL" id="MBB5061433.1"/>
    </source>
</evidence>
<proteinExistence type="predicted"/>
<comment type="caution">
    <text evidence="1">The sequence shown here is derived from an EMBL/GenBank/DDBJ whole genome shotgun (WGS) entry which is preliminary data.</text>
</comment>
<organism evidence="1 2">
    <name type="scientific">Granulicella aggregans</name>
    <dbReference type="NCBI Taxonomy" id="474949"/>
    <lineage>
        <taxon>Bacteria</taxon>
        <taxon>Pseudomonadati</taxon>
        <taxon>Acidobacteriota</taxon>
        <taxon>Terriglobia</taxon>
        <taxon>Terriglobales</taxon>
        <taxon>Acidobacteriaceae</taxon>
        <taxon>Granulicella</taxon>
    </lineage>
</organism>
<accession>A0A7W7ZKC1</accession>
<keyword evidence="2" id="KW-1185">Reference proteome</keyword>
<protein>
    <submittedName>
        <fullName evidence="1">Uncharacterized protein</fullName>
    </submittedName>
</protein>
<gene>
    <name evidence="1" type="ORF">HDF16_006169</name>
</gene>
<evidence type="ECO:0000313" key="2">
    <source>
        <dbReference type="Proteomes" id="UP000540989"/>
    </source>
</evidence>
<name>A0A7W7ZKC1_9BACT</name>
<dbReference type="Proteomes" id="UP000540989">
    <property type="component" value="Unassembled WGS sequence"/>
</dbReference>
<dbReference type="AlphaFoldDB" id="A0A7W7ZKC1"/>